<evidence type="ECO:0000259" key="3">
    <source>
        <dbReference type="PROSITE" id="PS50011"/>
    </source>
</evidence>
<dbReference type="GO" id="GO:0005886">
    <property type="term" value="C:plasma membrane"/>
    <property type="evidence" value="ECO:0007669"/>
    <property type="project" value="TreeGrafter"/>
</dbReference>
<dbReference type="InterPro" id="IPR000719">
    <property type="entry name" value="Prot_kinase_dom"/>
</dbReference>
<dbReference type="InterPro" id="IPR001245">
    <property type="entry name" value="Ser-Thr/Tyr_kinase_cat_dom"/>
</dbReference>
<dbReference type="PANTHER" id="PTHR27005">
    <property type="entry name" value="WALL-ASSOCIATED RECEPTOR KINASE-LIKE 21"/>
    <property type="match status" value="1"/>
</dbReference>
<keyword evidence="2" id="KW-0067">ATP-binding</keyword>
<feature type="domain" description="Protein kinase" evidence="3">
    <location>
        <begin position="1"/>
        <end position="149"/>
    </location>
</feature>
<dbReference type="GO" id="GO:0005524">
    <property type="term" value="F:ATP binding"/>
    <property type="evidence" value="ECO:0007669"/>
    <property type="project" value="UniProtKB-KW"/>
</dbReference>
<dbReference type="Proteomes" id="UP000237105">
    <property type="component" value="Unassembled WGS sequence"/>
</dbReference>
<dbReference type="PANTHER" id="PTHR27005:SF522">
    <property type="entry name" value="NON-FUNCTIONAL PSEUDOKINASE ZED1-LIKE"/>
    <property type="match status" value="1"/>
</dbReference>
<dbReference type="OrthoDB" id="75710at2759"/>
<keyword evidence="1" id="KW-0547">Nucleotide-binding</keyword>
<keyword evidence="4" id="KW-0808">Transferase</keyword>
<keyword evidence="4" id="KW-0418">Kinase</keyword>
<gene>
    <name evidence="4" type="ORF">PanWU01x14_025650</name>
</gene>
<comment type="caution">
    <text evidence="4">The sequence shown here is derived from an EMBL/GenBank/DDBJ whole genome shotgun (WGS) entry which is preliminary data.</text>
</comment>
<organism evidence="4 5">
    <name type="scientific">Parasponia andersonii</name>
    <name type="common">Sponia andersonii</name>
    <dbReference type="NCBI Taxonomy" id="3476"/>
    <lineage>
        <taxon>Eukaryota</taxon>
        <taxon>Viridiplantae</taxon>
        <taxon>Streptophyta</taxon>
        <taxon>Embryophyta</taxon>
        <taxon>Tracheophyta</taxon>
        <taxon>Spermatophyta</taxon>
        <taxon>Magnoliopsida</taxon>
        <taxon>eudicotyledons</taxon>
        <taxon>Gunneridae</taxon>
        <taxon>Pentapetalae</taxon>
        <taxon>rosids</taxon>
        <taxon>fabids</taxon>
        <taxon>Rosales</taxon>
        <taxon>Cannabaceae</taxon>
        <taxon>Parasponia</taxon>
    </lineage>
</organism>
<name>A0A2P5DX07_PARAD</name>
<evidence type="ECO:0000256" key="2">
    <source>
        <dbReference type="ARBA" id="ARBA00022840"/>
    </source>
</evidence>
<evidence type="ECO:0000256" key="1">
    <source>
        <dbReference type="ARBA" id="ARBA00022741"/>
    </source>
</evidence>
<dbReference type="PROSITE" id="PS50011">
    <property type="entry name" value="PROTEIN_KINASE_DOM"/>
    <property type="match status" value="1"/>
</dbReference>
<evidence type="ECO:0000313" key="5">
    <source>
        <dbReference type="Proteomes" id="UP000237105"/>
    </source>
</evidence>
<dbReference type="Gene3D" id="1.10.510.10">
    <property type="entry name" value="Transferase(Phosphotransferase) domain 1"/>
    <property type="match status" value="1"/>
</dbReference>
<protein>
    <submittedName>
        <fullName evidence="4">Tyrosine-protein kinase</fullName>
    </submittedName>
</protein>
<dbReference type="InterPro" id="IPR011009">
    <property type="entry name" value="Kinase-like_dom_sf"/>
</dbReference>
<dbReference type="EMBL" id="JXTB01000012">
    <property type="protein sequence ID" value="PON77809.1"/>
    <property type="molecule type" value="Genomic_DNA"/>
</dbReference>
<reference evidence="5" key="1">
    <citation type="submission" date="2016-06" db="EMBL/GenBank/DDBJ databases">
        <title>Parallel loss of symbiosis genes in relatives of nitrogen-fixing non-legume Parasponia.</title>
        <authorList>
            <person name="Van Velzen R."/>
            <person name="Holmer R."/>
            <person name="Bu F."/>
            <person name="Rutten L."/>
            <person name="Van Zeijl A."/>
            <person name="Liu W."/>
            <person name="Santuari L."/>
            <person name="Cao Q."/>
            <person name="Sharma T."/>
            <person name="Shen D."/>
            <person name="Roswanjaya Y."/>
            <person name="Wardhani T."/>
            <person name="Kalhor M.S."/>
            <person name="Jansen J."/>
            <person name="Van den Hoogen J."/>
            <person name="Gungor B."/>
            <person name="Hartog M."/>
            <person name="Hontelez J."/>
            <person name="Verver J."/>
            <person name="Yang W.-C."/>
            <person name="Schijlen E."/>
            <person name="Repin R."/>
            <person name="Schilthuizen M."/>
            <person name="Schranz E."/>
            <person name="Heidstra R."/>
            <person name="Miyata K."/>
            <person name="Fedorova E."/>
            <person name="Kohlen W."/>
            <person name="Bisseling T."/>
            <person name="Smit S."/>
            <person name="Geurts R."/>
        </authorList>
    </citation>
    <scope>NUCLEOTIDE SEQUENCE [LARGE SCALE GENOMIC DNA]</scope>
    <source>
        <strain evidence="5">cv. WU1-14</strain>
    </source>
</reference>
<dbReference type="Pfam" id="PF07714">
    <property type="entry name" value="PK_Tyr_Ser-Thr"/>
    <property type="match status" value="1"/>
</dbReference>
<proteinExistence type="predicted"/>
<dbReference type="InterPro" id="IPR045274">
    <property type="entry name" value="WAK-like"/>
</dbReference>
<keyword evidence="5" id="KW-1185">Reference proteome</keyword>
<dbReference type="GO" id="GO:0007166">
    <property type="term" value="P:cell surface receptor signaling pathway"/>
    <property type="evidence" value="ECO:0007669"/>
    <property type="project" value="InterPro"/>
</dbReference>
<dbReference type="GO" id="GO:0004674">
    <property type="term" value="F:protein serine/threonine kinase activity"/>
    <property type="evidence" value="ECO:0007669"/>
    <property type="project" value="TreeGrafter"/>
</dbReference>
<accession>A0A2P5DX07</accession>
<sequence length="149" mass="17120">MKKKNFLLKNGAAMLEELIISFNGKCNLMRTFSAEEIKKSTDNFNWSRLLYCGCGYRILKLIANEVMSNHKNVLKLLGCCFETELPVLVYEFTVNGNLSDYFGKDDNEQLLFEIKLRIAIGVANAVAYLHHGLSKTFIHRDLGFVWHHN</sequence>
<evidence type="ECO:0000313" key="4">
    <source>
        <dbReference type="EMBL" id="PON77809.1"/>
    </source>
</evidence>
<dbReference type="SUPFAM" id="SSF56112">
    <property type="entry name" value="Protein kinase-like (PK-like)"/>
    <property type="match status" value="1"/>
</dbReference>
<dbReference type="AlphaFoldDB" id="A0A2P5DX07"/>